<keyword evidence="6 8" id="KW-1133">Transmembrane helix</keyword>
<keyword evidence="4" id="KW-0309">Germination</keyword>
<evidence type="ECO:0000256" key="7">
    <source>
        <dbReference type="ARBA" id="ARBA00023136"/>
    </source>
</evidence>
<name>A0A4Y8Q6Z4_9BACL</name>
<feature type="transmembrane region" description="Helical" evidence="8">
    <location>
        <begin position="298"/>
        <end position="317"/>
    </location>
</feature>
<keyword evidence="5 8" id="KW-0812">Transmembrane</keyword>
<dbReference type="EMBL" id="MYFO01000005">
    <property type="protein sequence ID" value="TFE90112.1"/>
    <property type="molecule type" value="Genomic_DNA"/>
</dbReference>
<dbReference type="PANTHER" id="PTHR34975">
    <property type="entry name" value="SPORE GERMINATION PROTEIN A2"/>
    <property type="match status" value="1"/>
</dbReference>
<evidence type="ECO:0000256" key="4">
    <source>
        <dbReference type="ARBA" id="ARBA00022544"/>
    </source>
</evidence>
<dbReference type="NCBIfam" id="TIGR00912">
    <property type="entry name" value="2A0309"/>
    <property type="match status" value="1"/>
</dbReference>
<keyword evidence="3" id="KW-0813">Transport</keyword>
<proteinExistence type="inferred from homology"/>
<feature type="transmembrane region" description="Helical" evidence="8">
    <location>
        <begin position="144"/>
        <end position="161"/>
    </location>
</feature>
<gene>
    <name evidence="9" type="ORF">B5M42_05445</name>
</gene>
<keyword evidence="10" id="KW-1185">Reference proteome</keyword>
<evidence type="ECO:0000313" key="9">
    <source>
        <dbReference type="EMBL" id="TFE90112.1"/>
    </source>
</evidence>
<dbReference type="AlphaFoldDB" id="A0A4Y8Q6Z4"/>
<evidence type="ECO:0000256" key="8">
    <source>
        <dbReference type="SAM" id="Phobius"/>
    </source>
</evidence>
<feature type="transmembrane region" description="Helical" evidence="8">
    <location>
        <begin position="359"/>
        <end position="381"/>
    </location>
</feature>
<feature type="transmembrane region" description="Helical" evidence="8">
    <location>
        <begin position="31"/>
        <end position="55"/>
    </location>
</feature>
<dbReference type="Proteomes" id="UP000298246">
    <property type="component" value="Unassembled WGS sequence"/>
</dbReference>
<dbReference type="OrthoDB" id="2381188at2"/>
<evidence type="ECO:0000256" key="2">
    <source>
        <dbReference type="ARBA" id="ARBA00007998"/>
    </source>
</evidence>
<comment type="caution">
    <text evidence="9">The sequence shown here is derived from an EMBL/GenBank/DDBJ whole genome shotgun (WGS) entry which is preliminary data.</text>
</comment>
<comment type="subcellular location">
    <subcellularLocation>
        <location evidence="1">Membrane</location>
        <topology evidence="1">Multi-pass membrane protein</topology>
    </subcellularLocation>
</comment>
<dbReference type="PANTHER" id="PTHR34975:SF2">
    <property type="entry name" value="SPORE GERMINATION PROTEIN A2"/>
    <property type="match status" value="1"/>
</dbReference>
<comment type="similarity">
    <text evidence="2">Belongs to the amino acid-polyamine-organocation (APC) superfamily. Spore germination protein (SGP) (TC 2.A.3.9) family.</text>
</comment>
<sequence length="389" mass="43175">MGNHNSDTLFFGVTYTNPTARGDTTMIGKSGAAIGTIPAFSIIILATGLMNHVMVIPPLLQAAHRDAWLSVLAIIPLYLVWTGILFIIMRRTNQQAFFPWLQTHCGKWISGAVRACFIVYLFLICTLTMKDTAMWTHTSYLPRTPQWILSVTLLMLCCYAAHAGLRSIAICAGILLPFVIVFGDFVLSANLPVKNYHLLFPVMEQGVQPLLQGTVYVGGGLVEIIILLLFQHQLKKKIPLWSLLLLAVFLVMLVFGPLTGAIAEFGPVEAAKLRYPAYEEWRLVSVGQYIRHLDFLSIYQWLSGAFVRISTALLLLVDLLSGGGSKRRMVWFCGLGLTLIALVELPISDMQYLQFMQSVYLPAALTVMTALLLLLFVLALIRGHKGEMS</sequence>
<feature type="transmembrane region" description="Helical" evidence="8">
    <location>
        <begin position="168"/>
        <end position="189"/>
    </location>
</feature>
<evidence type="ECO:0000256" key="5">
    <source>
        <dbReference type="ARBA" id="ARBA00022692"/>
    </source>
</evidence>
<keyword evidence="7 8" id="KW-0472">Membrane</keyword>
<reference evidence="9 10" key="1">
    <citation type="submission" date="2017-03" db="EMBL/GenBank/DDBJ databases">
        <title>Isolation of Levoglucosan Utilizing Bacteria.</title>
        <authorList>
            <person name="Arya A.S."/>
        </authorList>
    </citation>
    <scope>NUCLEOTIDE SEQUENCE [LARGE SCALE GENOMIC DNA]</scope>
    <source>
        <strain evidence="9 10">MEC069</strain>
    </source>
</reference>
<evidence type="ECO:0000256" key="6">
    <source>
        <dbReference type="ARBA" id="ARBA00022989"/>
    </source>
</evidence>
<dbReference type="Pfam" id="PF03845">
    <property type="entry name" value="Spore_permease"/>
    <property type="match status" value="1"/>
</dbReference>
<organism evidence="9 10">
    <name type="scientific">Paenibacillus athensensis</name>
    <dbReference type="NCBI Taxonomy" id="1967502"/>
    <lineage>
        <taxon>Bacteria</taxon>
        <taxon>Bacillati</taxon>
        <taxon>Bacillota</taxon>
        <taxon>Bacilli</taxon>
        <taxon>Bacillales</taxon>
        <taxon>Paenibacillaceae</taxon>
        <taxon>Paenibacillus</taxon>
    </lineage>
</organism>
<accession>A0A4Y8Q6Z4</accession>
<feature type="transmembrane region" description="Helical" evidence="8">
    <location>
        <begin position="209"/>
        <end position="230"/>
    </location>
</feature>
<feature type="transmembrane region" description="Helical" evidence="8">
    <location>
        <begin position="67"/>
        <end position="88"/>
    </location>
</feature>
<dbReference type="InterPro" id="IPR004761">
    <property type="entry name" value="Spore_GerAB"/>
</dbReference>
<feature type="transmembrane region" description="Helical" evidence="8">
    <location>
        <begin position="242"/>
        <end position="263"/>
    </location>
</feature>
<evidence type="ECO:0000256" key="1">
    <source>
        <dbReference type="ARBA" id="ARBA00004141"/>
    </source>
</evidence>
<evidence type="ECO:0000313" key="10">
    <source>
        <dbReference type="Proteomes" id="UP000298246"/>
    </source>
</evidence>
<feature type="transmembrane region" description="Helical" evidence="8">
    <location>
        <begin position="329"/>
        <end position="347"/>
    </location>
</feature>
<evidence type="ECO:0000256" key="3">
    <source>
        <dbReference type="ARBA" id="ARBA00022448"/>
    </source>
</evidence>
<dbReference type="GO" id="GO:0009847">
    <property type="term" value="P:spore germination"/>
    <property type="evidence" value="ECO:0007669"/>
    <property type="project" value="InterPro"/>
</dbReference>
<protein>
    <submittedName>
        <fullName evidence="9">Uncharacterized protein</fullName>
    </submittedName>
</protein>
<feature type="transmembrane region" description="Helical" evidence="8">
    <location>
        <begin position="108"/>
        <end position="129"/>
    </location>
</feature>
<dbReference type="GO" id="GO:0016020">
    <property type="term" value="C:membrane"/>
    <property type="evidence" value="ECO:0007669"/>
    <property type="project" value="UniProtKB-SubCell"/>
</dbReference>